<evidence type="ECO:0008006" key="6">
    <source>
        <dbReference type="Google" id="ProtNLM"/>
    </source>
</evidence>
<accession>A0A5C7IPD0</accession>
<comment type="caution">
    <text evidence="4">The sequence shown here is derived from an EMBL/GenBank/DDBJ whole genome shotgun (WGS) entry which is preliminary data.</text>
</comment>
<evidence type="ECO:0000256" key="2">
    <source>
        <dbReference type="ARBA" id="ARBA00022729"/>
    </source>
</evidence>
<feature type="compositionally biased region" description="Basic and acidic residues" evidence="3">
    <location>
        <begin position="252"/>
        <end position="264"/>
    </location>
</feature>
<dbReference type="GO" id="GO:0004252">
    <property type="term" value="F:serine-type endopeptidase activity"/>
    <property type="evidence" value="ECO:0007669"/>
    <property type="project" value="InterPro"/>
</dbReference>
<feature type="region of interest" description="Disordered" evidence="3">
    <location>
        <begin position="239"/>
        <end position="269"/>
    </location>
</feature>
<evidence type="ECO:0000256" key="3">
    <source>
        <dbReference type="SAM" id="MobiDB-lite"/>
    </source>
</evidence>
<dbReference type="GO" id="GO:0006508">
    <property type="term" value="P:proteolysis"/>
    <property type="evidence" value="ECO:0007669"/>
    <property type="project" value="InterPro"/>
</dbReference>
<organism evidence="4 5">
    <name type="scientific">Acer yangbiense</name>
    <dbReference type="NCBI Taxonomy" id="1000413"/>
    <lineage>
        <taxon>Eukaryota</taxon>
        <taxon>Viridiplantae</taxon>
        <taxon>Streptophyta</taxon>
        <taxon>Embryophyta</taxon>
        <taxon>Tracheophyta</taxon>
        <taxon>Spermatophyta</taxon>
        <taxon>Magnoliopsida</taxon>
        <taxon>eudicotyledons</taxon>
        <taxon>Gunneridae</taxon>
        <taxon>Pentapetalae</taxon>
        <taxon>rosids</taxon>
        <taxon>malvids</taxon>
        <taxon>Sapindales</taxon>
        <taxon>Sapindaceae</taxon>
        <taxon>Hippocastanoideae</taxon>
        <taxon>Acereae</taxon>
        <taxon>Acer</taxon>
    </lineage>
</organism>
<dbReference type="InterPro" id="IPR036852">
    <property type="entry name" value="Peptidase_S8/S53_dom_sf"/>
</dbReference>
<proteinExistence type="inferred from homology"/>
<name>A0A5C7IPD0_9ROSI</name>
<keyword evidence="2" id="KW-0732">Signal</keyword>
<dbReference type="Proteomes" id="UP000323000">
    <property type="component" value="Chromosome 2"/>
</dbReference>
<evidence type="ECO:0000313" key="5">
    <source>
        <dbReference type="Proteomes" id="UP000323000"/>
    </source>
</evidence>
<evidence type="ECO:0000313" key="4">
    <source>
        <dbReference type="EMBL" id="TXG71075.1"/>
    </source>
</evidence>
<evidence type="ECO:0000256" key="1">
    <source>
        <dbReference type="ARBA" id="ARBA00011073"/>
    </source>
</evidence>
<dbReference type="OrthoDB" id="4806556at2759"/>
<dbReference type="AlphaFoldDB" id="A0A5C7IPD0"/>
<dbReference type="SUPFAM" id="SSF52743">
    <property type="entry name" value="Subtilisin-like"/>
    <property type="match status" value="1"/>
</dbReference>
<feature type="compositionally biased region" description="Low complexity" evidence="3">
    <location>
        <begin position="300"/>
        <end position="310"/>
    </location>
</feature>
<dbReference type="EMBL" id="VAHF01000002">
    <property type="protein sequence ID" value="TXG71075.1"/>
    <property type="molecule type" value="Genomic_DNA"/>
</dbReference>
<dbReference type="Gene3D" id="3.40.50.200">
    <property type="entry name" value="Peptidase S8/S53 domain"/>
    <property type="match status" value="1"/>
</dbReference>
<sequence length="310" mass="34763">MQSSQRLFDKAINEGVDVISMSVGYDIPLFSYNDQHDSVAIGSFYTISKVSSLYIFTRNDGFISHSCSLLLEPQQLAEPFQQPLHLEIIRLFRIVSWKSLCNISSRENHTNIMLRKIRNTEIGTAAVSVMQAGGVGLIFLQSGDNRLDPCVLVFLVTNFPIAKLRFPQSVKGNFYSCPPVARIAALIKSAHLDWSPDAIRSALVTSSESKLNLRRVLHSYSQREQHCSTWVDMSHLPGKQPPLWRTQAQPKYQEEGNSDKKGDKCGTNTNSVYKAVVKAPYSLKMRVEPSSFEIQHNHPSESFPSKSPSS</sequence>
<dbReference type="InterPro" id="IPR045051">
    <property type="entry name" value="SBT"/>
</dbReference>
<keyword evidence="5" id="KW-1185">Reference proteome</keyword>
<comment type="similarity">
    <text evidence="1">Belongs to the peptidase S8 family.</text>
</comment>
<feature type="region of interest" description="Disordered" evidence="3">
    <location>
        <begin position="290"/>
        <end position="310"/>
    </location>
</feature>
<gene>
    <name evidence="4" type="ORF">EZV62_006010</name>
</gene>
<dbReference type="PANTHER" id="PTHR10795">
    <property type="entry name" value="PROPROTEIN CONVERTASE SUBTILISIN/KEXIN"/>
    <property type="match status" value="1"/>
</dbReference>
<reference evidence="5" key="1">
    <citation type="journal article" date="2019" name="Gigascience">
        <title>De novo genome assembly of the endangered Acer yangbiense, a plant species with extremely small populations endemic to Yunnan Province, China.</title>
        <authorList>
            <person name="Yang J."/>
            <person name="Wariss H.M."/>
            <person name="Tao L."/>
            <person name="Zhang R."/>
            <person name="Yun Q."/>
            <person name="Hollingsworth P."/>
            <person name="Dao Z."/>
            <person name="Luo G."/>
            <person name="Guo H."/>
            <person name="Ma Y."/>
            <person name="Sun W."/>
        </authorList>
    </citation>
    <scope>NUCLEOTIDE SEQUENCE [LARGE SCALE GENOMIC DNA]</scope>
    <source>
        <strain evidence="5">cv. Malutang</strain>
    </source>
</reference>
<protein>
    <recommendedName>
        <fullName evidence="6">Peptidase S8/S53 domain-containing protein</fullName>
    </recommendedName>
</protein>